<comment type="caution">
    <text evidence="1">The sequence shown here is derived from an EMBL/GenBank/DDBJ whole genome shotgun (WGS) entry which is preliminary data.</text>
</comment>
<evidence type="ECO:0000313" key="2">
    <source>
        <dbReference type="Proteomes" id="UP000195569"/>
    </source>
</evidence>
<dbReference type="AlphaFoldDB" id="A0A1N7SH91"/>
<gene>
    <name evidence="1" type="ORF">BN2476_520102</name>
</gene>
<sequence>MRKRLRIEARLQASELSRPLKGRKVAIRIFALNLGRFCPADEAIGNHPYCAHLLNRGNAGEKAALRISNAR</sequence>
<keyword evidence="2" id="KW-1185">Reference proteome</keyword>
<organism evidence="1 2">
    <name type="scientific">Paraburkholderia piptadeniae</name>
    <dbReference type="NCBI Taxonomy" id="1701573"/>
    <lineage>
        <taxon>Bacteria</taxon>
        <taxon>Pseudomonadati</taxon>
        <taxon>Pseudomonadota</taxon>
        <taxon>Betaproteobacteria</taxon>
        <taxon>Burkholderiales</taxon>
        <taxon>Burkholderiaceae</taxon>
        <taxon>Paraburkholderia</taxon>
    </lineage>
</organism>
<proteinExistence type="predicted"/>
<reference evidence="1" key="1">
    <citation type="submission" date="2016-12" db="EMBL/GenBank/DDBJ databases">
        <authorList>
            <person name="Moulin L."/>
        </authorList>
    </citation>
    <scope>NUCLEOTIDE SEQUENCE [LARGE SCALE GENOMIC DNA]</scope>
    <source>
        <strain evidence="1">STM 7183</strain>
    </source>
</reference>
<protein>
    <submittedName>
        <fullName evidence="1">Uncharacterized protein</fullName>
    </submittedName>
</protein>
<accession>A0A1N7SH91</accession>
<name>A0A1N7SH91_9BURK</name>
<dbReference type="EMBL" id="CYGY02000052">
    <property type="protein sequence ID" value="SIT46747.1"/>
    <property type="molecule type" value="Genomic_DNA"/>
</dbReference>
<evidence type="ECO:0000313" key="1">
    <source>
        <dbReference type="EMBL" id="SIT46747.1"/>
    </source>
</evidence>
<dbReference type="Proteomes" id="UP000195569">
    <property type="component" value="Unassembled WGS sequence"/>
</dbReference>